<dbReference type="Gramene" id="PRQ22420">
    <property type="protein sequence ID" value="PRQ22420"/>
    <property type="gene ID" value="RchiOBHm_Chr6g0250101"/>
</dbReference>
<dbReference type="EMBL" id="PDCK01000044">
    <property type="protein sequence ID" value="PRQ22420.1"/>
    <property type="molecule type" value="Genomic_DNA"/>
</dbReference>
<comment type="caution">
    <text evidence="3">The sequence shown here is derived from an EMBL/GenBank/DDBJ whole genome shotgun (WGS) entry which is preliminary data.</text>
</comment>
<evidence type="ECO:0000259" key="2">
    <source>
        <dbReference type="Pfam" id="PF07859"/>
    </source>
</evidence>
<dbReference type="InterPro" id="IPR029058">
    <property type="entry name" value="AB_hydrolase_fold"/>
</dbReference>
<name>A0A2P6PKI5_ROSCH</name>
<dbReference type="GO" id="GO:0106435">
    <property type="term" value="F:carboxylesterase activity"/>
    <property type="evidence" value="ECO:0007669"/>
    <property type="project" value="UniProtKB-EC"/>
</dbReference>
<gene>
    <name evidence="3" type="ORF">RchiOBHm_Chr6g0250101</name>
</gene>
<dbReference type="InterPro" id="IPR050466">
    <property type="entry name" value="Carboxylest/Gibb_receptor"/>
</dbReference>
<protein>
    <submittedName>
        <fullName evidence="3">Putative carboxylesterase</fullName>
        <ecNumber evidence="3">3.1.1.1</ecNumber>
    </submittedName>
</protein>
<dbReference type="GO" id="GO:0009860">
    <property type="term" value="P:pollen tube growth"/>
    <property type="evidence" value="ECO:0007669"/>
    <property type="project" value="TreeGrafter"/>
</dbReference>
<keyword evidence="3" id="KW-0378">Hydrolase</keyword>
<dbReference type="SUPFAM" id="SSF53474">
    <property type="entry name" value="alpha/beta-Hydrolases"/>
    <property type="match status" value="1"/>
</dbReference>
<dbReference type="Gene3D" id="3.40.50.1820">
    <property type="entry name" value="alpha/beta hydrolase"/>
    <property type="match status" value="1"/>
</dbReference>
<dbReference type="PANTHER" id="PTHR23024">
    <property type="entry name" value="ARYLACETAMIDE DEACETYLASE"/>
    <property type="match status" value="1"/>
</dbReference>
<feature type="domain" description="Alpha/beta hydrolase fold-3" evidence="2">
    <location>
        <begin position="69"/>
        <end position="191"/>
    </location>
</feature>
<evidence type="ECO:0000313" key="4">
    <source>
        <dbReference type="Proteomes" id="UP000238479"/>
    </source>
</evidence>
<dbReference type="EC" id="3.1.1.1" evidence="3"/>
<comment type="similarity">
    <text evidence="1">Belongs to the 'GDXG' lipolytic enzyme family.</text>
</comment>
<dbReference type="AlphaFoldDB" id="A0A2P6PKI5"/>
<proteinExistence type="inferred from homology"/>
<keyword evidence="4" id="KW-1185">Reference proteome</keyword>
<evidence type="ECO:0000313" key="3">
    <source>
        <dbReference type="EMBL" id="PRQ22420.1"/>
    </source>
</evidence>
<reference evidence="3 4" key="1">
    <citation type="journal article" date="2018" name="Nat. Genet.">
        <title>The Rosa genome provides new insights in the design of modern roses.</title>
        <authorList>
            <person name="Bendahmane M."/>
        </authorList>
    </citation>
    <scope>NUCLEOTIDE SEQUENCE [LARGE SCALE GENOMIC DNA]</scope>
    <source>
        <strain evidence="4">cv. Old Blush</strain>
    </source>
</reference>
<dbReference type="STRING" id="74649.A0A2P6PKI5"/>
<dbReference type="Proteomes" id="UP000238479">
    <property type="component" value="Chromosome 6"/>
</dbReference>
<dbReference type="PANTHER" id="PTHR23024:SF24">
    <property type="entry name" value="ALPHA_BETA HYDROLASE FOLD-3 DOMAIN-CONTAINING PROTEIN"/>
    <property type="match status" value="1"/>
</dbReference>
<evidence type="ECO:0000256" key="1">
    <source>
        <dbReference type="ARBA" id="ARBA00010515"/>
    </source>
</evidence>
<dbReference type="Pfam" id="PF07859">
    <property type="entry name" value="Abhydrolase_3"/>
    <property type="match status" value="1"/>
</dbReference>
<organism evidence="3 4">
    <name type="scientific">Rosa chinensis</name>
    <name type="common">China rose</name>
    <dbReference type="NCBI Taxonomy" id="74649"/>
    <lineage>
        <taxon>Eukaryota</taxon>
        <taxon>Viridiplantae</taxon>
        <taxon>Streptophyta</taxon>
        <taxon>Embryophyta</taxon>
        <taxon>Tracheophyta</taxon>
        <taxon>Spermatophyta</taxon>
        <taxon>Magnoliopsida</taxon>
        <taxon>eudicotyledons</taxon>
        <taxon>Gunneridae</taxon>
        <taxon>Pentapetalae</taxon>
        <taxon>rosids</taxon>
        <taxon>fabids</taxon>
        <taxon>Rosales</taxon>
        <taxon>Rosaceae</taxon>
        <taxon>Rosoideae</taxon>
        <taxon>Rosoideae incertae sedis</taxon>
        <taxon>Rosa</taxon>
    </lineage>
</organism>
<dbReference type="OMA" id="AWNIAYH"/>
<accession>A0A2P6PKI5</accession>
<dbReference type="InterPro" id="IPR013094">
    <property type="entry name" value="AB_hydrolase_3"/>
</dbReference>
<sequence length="201" mass="23000">MDSPPLRLRRSNLTINRRLFNLFDYKPSPLTKPHKNLKSSDVVVVADPSRNLWFRLYTPTAATTKLPIIVFFHGGGFEVMSAASKPYDDFCQRLAGEIPAVVVSVNYRLEPEYRYPCQYDDCFDVLKFIDDSSLFEGANLEQCFLAWNIAYHVAIRASGHEFRDLKVVGILAIQPFFGGEVRTESEKRMKSMPLVNVKRTD</sequence>